<feature type="non-terminal residue" evidence="6">
    <location>
        <position position="1"/>
    </location>
</feature>
<dbReference type="EMBL" id="JAMKFB020000021">
    <property type="protein sequence ID" value="KAL0163418.1"/>
    <property type="molecule type" value="Genomic_DNA"/>
</dbReference>
<proteinExistence type="predicted"/>
<evidence type="ECO:0000256" key="4">
    <source>
        <dbReference type="PROSITE-ProRule" id="PRU00024"/>
    </source>
</evidence>
<dbReference type="Proteomes" id="UP001529510">
    <property type="component" value="Unassembled WGS sequence"/>
</dbReference>
<dbReference type="Gene3D" id="3.30.40.10">
    <property type="entry name" value="Zinc/RING finger domain, C3HC4 (zinc finger)"/>
    <property type="match status" value="1"/>
</dbReference>
<sequence>ICKYCLQRFWEKQGHKTCPLCRRRVSKEPPINLNLKNLCEAYQEERRRKSSMGDKNVCSLHNEKLKLFCLDDQKAVCLVCRDSRKHKNHKFCPIDEALTDSR</sequence>
<evidence type="ECO:0000313" key="7">
    <source>
        <dbReference type="Proteomes" id="UP001529510"/>
    </source>
</evidence>
<keyword evidence="3" id="KW-0862">Zinc</keyword>
<feature type="domain" description="B box-type" evidence="5">
    <location>
        <begin position="53"/>
        <end position="94"/>
    </location>
</feature>
<dbReference type="InterPro" id="IPR050143">
    <property type="entry name" value="TRIM/RBCC"/>
</dbReference>
<evidence type="ECO:0000313" key="6">
    <source>
        <dbReference type="EMBL" id="KAL0163418.1"/>
    </source>
</evidence>
<accession>A0ABD0NN73</accession>
<dbReference type="SUPFAM" id="SSF57845">
    <property type="entry name" value="B-box zinc-binding domain"/>
    <property type="match status" value="1"/>
</dbReference>
<dbReference type="InterPro" id="IPR013083">
    <property type="entry name" value="Znf_RING/FYVE/PHD"/>
</dbReference>
<keyword evidence="7" id="KW-1185">Reference proteome</keyword>
<dbReference type="PROSITE" id="PS50119">
    <property type="entry name" value="ZF_BBOX"/>
    <property type="match status" value="1"/>
</dbReference>
<organism evidence="6 7">
    <name type="scientific">Cirrhinus mrigala</name>
    <name type="common">Mrigala</name>
    <dbReference type="NCBI Taxonomy" id="683832"/>
    <lineage>
        <taxon>Eukaryota</taxon>
        <taxon>Metazoa</taxon>
        <taxon>Chordata</taxon>
        <taxon>Craniata</taxon>
        <taxon>Vertebrata</taxon>
        <taxon>Euteleostomi</taxon>
        <taxon>Actinopterygii</taxon>
        <taxon>Neopterygii</taxon>
        <taxon>Teleostei</taxon>
        <taxon>Ostariophysi</taxon>
        <taxon>Cypriniformes</taxon>
        <taxon>Cyprinidae</taxon>
        <taxon>Labeoninae</taxon>
        <taxon>Labeonini</taxon>
        <taxon>Cirrhinus</taxon>
    </lineage>
</organism>
<protein>
    <recommendedName>
        <fullName evidence="5">B box-type domain-containing protein</fullName>
    </recommendedName>
</protein>
<name>A0ABD0NN73_CIRMR</name>
<evidence type="ECO:0000256" key="2">
    <source>
        <dbReference type="ARBA" id="ARBA00022771"/>
    </source>
</evidence>
<comment type="caution">
    <text evidence="6">The sequence shown here is derived from an EMBL/GenBank/DDBJ whole genome shotgun (WGS) entry which is preliminary data.</text>
</comment>
<gene>
    <name evidence="6" type="ORF">M9458_042814</name>
</gene>
<dbReference type="AlphaFoldDB" id="A0ABD0NN73"/>
<dbReference type="PANTHER" id="PTHR24103">
    <property type="entry name" value="E3 UBIQUITIN-PROTEIN LIGASE TRIM"/>
    <property type="match status" value="1"/>
</dbReference>
<evidence type="ECO:0000256" key="3">
    <source>
        <dbReference type="ARBA" id="ARBA00022833"/>
    </source>
</evidence>
<dbReference type="Pfam" id="PF00643">
    <property type="entry name" value="zf-B_box"/>
    <property type="match status" value="1"/>
</dbReference>
<evidence type="ECO:0000259" key="5">
    <source>
        <dbReference type="PROSITE" id="PS50119"/>
    </source>
</evidence>
<feature type="non-terminal residue" evidence="6">
    <location>
        <position position="102"/>
    </location>
</feature>
<keyword evidence="1" id="KW-0479">Metal-binding</keyword>
<dbReference type="SMART" id="SM00336">
    <property type="entry name" value="BBOX"/>
    <property type="match status" value="1"/>
</dbReference>
<dbReference type="GO" id="GO:0008270">
    <property type="term" value="F:zinc ion binding"/>
    <property type="evidence" value="ECO:0007669"/>
    <property type="project" value="UniProtKB-KW"/>
</dbReference>
<evidence type="ECO:0000256" key="1">
    <source>
        <dbReference type="ARBA" id="ARBA00022723"/>
    </source>
</evidence>
<dbReference type="InterPro" id="IPR000315">
    <property type="entry name" value="Znf_B-box"/>
</dbReference>
<dbReference type="Gene3D" id="3.30.160.60">
    <property type="entry name" value="Classic Zinc Finger"/>
    <property type="match status" value="1"/>
</dbReference>
<dbReference type="SUPFAM" id="SSF57850">
    <property type="entry name" value="RING/U-box"/>
    <property type="match status" value="1"/>
</dbReference>
<keyword evidence="2 4" id="KW-0863">Zinc-finger</keyword>
<reference evidence="6 7" key="1">
    <citation type="submission" date="2024-05" db="EMBL/GenBank/DDBJ databases">
        <title>Genome sequencing and assembly of Indian major carp, Cirrhinus mrigala (Hamilton, 1822).</title>
        <authorList>
            <person name="Mohindra V."/>
            <person name="Chowdhury L.M."/>
            <person name="Lal K."/>
            <person name="Jena J.K."/>
        </authorList>
    </citation>
    <scope>NUCLEOTIDE SEQUENCE [LARGE SCALE GENOMIC DNA]</scope>
    <source>
        <strain evidence="6">CM1030</strain>
        <tissue evidence="6">Blood</tissue>
    </source>
</reference>